<feature type="non-terminal residue" evidence="1">
    <location>
        <position position="1"/>
    </location>
</feature>
<organism evidence="1 2">
    <name type="scientific">Goodea atripinnis</name>
    <dbReference type="NCBI Taxonomy" id="208336"/>
    <lineage>
        <taxon>Eukaryota</taxon>
        <taxon>Metazoa</taxon>
        <taxon>Chordata</taxon>
        <taxon>Craniata</taxon>
        <taxon>Vertebrata</taxon>
        <taxon>Euteleostomi</taxon>
        <taxon>Actinopterygii</taxon>
        <taxon>Neopterygii</taxon>
        <taxon>Teleostei</taxon>
        <taxon>Neoteleostei</taxon>
        <taxon>Acanthomorphata</taxon>
        <taxon>Ovalentaria</taxon>
        <taxon>Atherinomorphae</taxon>
        <taxon>Cyprinodontiformes</taxon>
        <taxon>Goodeidae</taxon>
        <taxon>Goodea</taxon>
    </lineage>
</organism>
<accession>A0ABV0N7V7</accession>
<gene>
    <name evidence="1" type="ORF">GOODEAATRI_004032</name>
</gene>
<evidence type="ECO:0000313" key="2">
    <source>
        <dbReference type="Proteomes" id="UP001476798"/>
    </source>
</evidence>
<dbReference type="Proteomes" id="UP001476798">
    <property type="component" value="Unassembled WGS sequence"/>
</dbReference>
<keyword evidence="2" id="KW-1185">Reference proteome</keyword>
<evidence type="ECO:0000313" key="1">
    <source>
        <dbReference type="EMBL" id="MEQ2167416.1"/>
    </source>
</evidence>
<dbReference type="EMBL" id="JAHRIO010030149">
    <property type="protein sequence ID" value="MEQ2167416.1"/>
    <property type="molecule type" value="Genomic_DNA"/>
</dbReference>
<name>A0ABV0N7V7_9TELE</name>
<comment type="caution">
    <text evidence="1">The sequence shown here is derived from an EMBL/GenBank/DDBJ whole genome shotgun (WGS) entry which is preliminary data.</text>
</comment>
<proteinExistence type="predicted"/>
<reference evidence="1 2" key="1">
    <citation type="submission" date="2021-06" db="EMBL/GenBank/DDBJ databases">
        <authorList>
            <person name="Palmer J.M."/>
        </authorList>
    </citation>
    <scope>NUCLEOTIDE SEQUENCE [LARGE SCALE GENOMIC DNA]</scope>
    <source>
        <strain evidence="1 2">GA_2019</strain>
        <tissue evidence="1">Muscle</tissue>
    </source>
</reference>
<sequence>LRDLNASPTCIKTHRSNSVTTLPLAPEEAASRRERLGGSSWEVHLCGYGNNILSKDLHQVYPTCLGQEHARLVVPGLFPLHYEAGTVRMPPVEPLVVLTCTSRTSTSPAAADVLQKPPIVIYRGVPSVRLDRMAYRAATVAVRALNVSSMLSAYQRNARTWSQTSASASSATQSRLWGNQWG</sequence>
<protein>
    <submittedName>
        <fullName evidence="1">Uncharacterized protein</fullName>
    </submittedName>
</protein>